<organism evidence="3 4">
    <name type="scientific">Geodia barretti</name>
    <name type="common">Barrett's horny sponge</name>
    <dbReference type="NCBI Taxonomy" id="519541"/>
    <lineage>
        <taxon>Eukaryota</taxon>
        <taxon>Metazoa</taxon>
        <taxon>Porifera</taxon>
        <taxon>Demospongiae</taxon>
        <taxon>Heteroscleromorpha</taxon>
        <taxon>Tetractinellida</taxon>
        <taxon>Astrophorina</taxon>
        <taxon>Geodiidae</taxon>
        <taxon>Geodia</taxon>
    </lineage>
</organism>
<dbReference type="InterPro" id="IPR003961">
    <property type="entry name" value="FN3_dom"/>
</dbReference>
<evidence type="ECO:0000313" key="4">
    <source>
        <dbReference type="Proteomes" id="UP001174909"/>
    </source>
</evidence>
<dbReference type="CDD" id="cd00063">
    <property type="entry name" value="FN3"/>
    <property type="match status" value="1"/>
</dbReference>
<keyword evidence="1" id="KW-0677">Repeat</keyword>
<evidence type="ECO:0000256" key="1">
    <source>
        <dbReference type="ARBA" id="ARBA00022737"/>
    </source>
</evidence>
<proteinExistence type="predicted"/>
<protein>
    <submittedName>
        <fullName evidence="3">Titin</fullName>
    </submittedName>
</protein>
<dbReference type="PANTHER" id="PTHR13817:SF73">
    <property type="entry name" value="FIBRONECTIN TYPE-III DOMAIN-CONTAINING PROTEIN"/>
    <property type="match status" value="1"/>
</dbReference>
<dbReference type="InterPro" id="IPR036116">
    <property type="entry name" value="FN3_sf"/>
</dbReference>
<evidence type="ECO:0000313" key="3">
    <source>
        <dbReference type="EMBL" id="CAI8057919.1"/>
    </source>
</evidence>
<dbReference type="InterPro" id="IPR013783">
    <property type="entry name" value="Ig-like_fold"/>
</dbReference>
<dbReference type="SUPFAM" id="SSF49265">
    <property type="entry name" value="Fibronectin type III"/>
    <property type="match status" value="1"/>
</dbReference>
<accession>A0AA35U214</accession>
<dbReference type="PANTHER" id="PTHR13817">
    <property type="entry name" value="TITIN"/>
    <property type="match status" value="1"/>
</dbReference>
<dbReference type="AlphaFoldDB" id="A0AA35U214"/>
<name>A0AA35U214_GEOBA</name>
<dbReference type="PROSITE" id="PS50853">
    <property type="entry name" value="FN3"/>
    <property type="match status" value="1"/>
</dbReference>
<keyword evidence="4" id="KW-1185">Reference proteome</keyword>
<dbReference type="Pfam" id="PF00041">
    <property type="entry name" value="fn3"/>
    <property type="match status" value="1"/>
</dbReference>
<reference evidence="3" key="1">
    <citation type="submission" date="2023-03" db="EMBL/GenBank/DDBJ databases">
        <authorList>
            <person name="Steffen K."/>
            <person name="Cardenas P."/>
        </authorList>
    </citation>
    <scope>NUCLEOTIDE SEQUENCE</scope>
</reference>
<comment type="caution">
    <text evidence="3">The sequence shown here is derived from an EMBL/GenBank/DDBJ whole genome shotgun (WGS) entry which is preliminary data.</text>
</comment>
<dbReference type="InterPro" id="IPR050964">
    <property type="entry name" value="Striated_Muscle_Regulatory"/>
</dbReference>
<evidence type="ECO:0000259" key="2">
    <source>
        <dbReference type="PROSITE" id="PS50853"/>
    </source>
</evidence>
<dbReference type="PRINTS" id="PR00014">
    <property type="entry name" value="FNTYPEIII"/>
</dbReference>
<dbReference type="Gene3D" id="2.60.40.10">
    <property type="entry name" value="Immunoglobulins"/>
    <property type="match status" value="1"/>
</dbReference>
<feature type="domain" description="Fibronectin type-III" evidence="2">
    <location>
        <begin position="1"/>
        <end position="94"/>
    </location>
</feature>
<gene>
    <name evidence="3" type="ORF">GBAR_LOCUS31522</name>
</gene>
<dbReference type="Proteomes" id="UP001174909">
    <property type="component" value="Unassembled WGS sequence"/>
</dbReference>
<sequence>MDSITISWTTPLSDGGSDITAYDLRHIETDDDETVDPNWTVVEDVWTSGGDALEYTLTGLTVGTEYDIQVRAVNAVGDGPWSATVTATLTTVSTCAAGVAVPDPTSNPGLVSDCESLLTLLDTLVEGTVLNWSADIPISEWDGIEEDSLEGTPPQVVRLYLGGLGLDGVVPSELSGLTE</sequence>
<dbReference type="EMBL" id="CASHTH010004481">
    <property type="protein sequence ID" value="CAI8057919.1"/>
    <property type="molecule type" value="Genomic_DNA"/>
</dbReference>